<name>A0A401NP64_SCYTO</name>
<dbReference type="EMBL" id="BFAA01006558">
    <property type="protein sequence ID" value="GCB62675.1"/>
    <property type="molecule type" value="Genomic_DNA"/>
</dbReference>
<dbReference type="OrthoDB" id="10259640at2759"/>
<dbReference type="Proteomes" id="UP000288216">
    <property type="component" value="Unassembled WGS sequence"/>
</dbReference>
<reference evidence="2 3" key="1">
    <citation type="journal article" date="2018" name="Nat. Ecol. Evol.">
        <title>Shark genomes provide insights into elasmobranch evolution and the origin of vertebrates.</title>
        <authorList>
            <person name="Hara Y"/>
            <person name="Yamaguchi K"/>
            <person name="Onimaru K"/>
            <person name="Kadota M"/>
            <person name="Koyanagi M"/>
            <person name="Keeley SD"/>
            <person name="Tatsumi K"/>
            <person name="Tanaka K"/>
            <person name="Motone F"/>
            <person name="Kageyama Y"/>
            <person name="Nozu R"/>
            <person name="Adachi N"/>
            <person name="Nishimura O"/>
            <person name="Nakagawa R"/>
            <person name="Tanegashima C"/>
            <person name="Kiyatake I"/>
            <person name="Matsumoto R"/>
            <person name="Murakumo K"/>
            <person name="Nishida K"/>
            <person name="Terakita A"/>
            <person name="Kuratani S"/>
            <person name="Sato K"/>
            <person name="Hyodo S Kuraku.S."/>
        </authorList>
    </citation>
    <scope>NUCLEOTIDE SEQUENCE [LARGE SCALE GENOMIC DNA]</scope>
</reference>
<evidence type="ECO:0000313" key="2">
    <source>
        <dbReference type="EMBL" id="GCB62675.1"/>
    </source>
</evidence>
<accession>A0A401NP64</accession>
<keyword evidence="3" id="KW-1185">Reference proteome</keyword>
<proteinExistence type="predicted"/>
<dbReference type="STRING" id="75743.A0A401NP64"/>
<evidence type="ECO:0000313" key="3">
    <source>
        <dbReference type="Proteomes" id="UP000288216"/>
    </source>
</evidence>
<feature type="compositionally biased region" description="Acidic residues" evidence="1">
    <location>
        <begin position="40"/>
        <end position="51"/>
    </location>
</feature>
<organism evidence="2 3">
    <name type="scientific">Scyliorhinus torazame</name>
    <name type="common">Cloudy catshark</name>
    <name type="synonym">Catulus torazame</name>
    <dbReference type="NCBI Taxonomy" id="75743"/>
    <lineage>
        <taxon>Eukaryota</taxon>
        <taxon>Metazoa</taxon>
        <taxon>Chordata</taxon>
        <taxon>Craniata</taxon>
        <taxon>Vertebrata</taxon>
        <taxon>Chondrichthyes</taxon>
        <taxon>Elasmobranchii</taxon>
        <taxon>Galeomorphii</taxon>
        <taxon>Galeoidea</taxon>
        <taxon>Carcharhiniformes</taxon>
        <taxon>Scyliorhinidae</taxon>
        <taxon>Scyliorhinus</taxon>
    </lineage>
</organism>
<protein>
    <submittedName>
        <fullName evidence="2">Uncharacterized protein</fullName>
    </submittedName>
</protein>
<evidence type="ECO:0000256" key="1">
    <source>
        <dbReference type="SAM" id="MobiDB-lite"/>
    </source>
</evidence>
<feature type="region of interest" description="Disordered" evidence="1">
    <location>
        <begin position="16"/>
        <end position="95"/>
    </location>
</feature>
<sequence>MNSFFFCFKIKRLKEKTARKATRKKDQPEEETVAYLEQSDASDEFDPADLPDPDKYRDYKEHDSHDISEAEDNRSKPVEGGFKRKRNDSCSSNDECEEMIAAQKAKRRMNSEIDSDEHRPLDTGLSLAEDEELVLHLLNSRN</sequence>
<dbReference type="AlphaFoldDB" id="A0A401NP64"/>
<gene>
    <name evidence="2" type="ORF">scyTo_0013097</name>
</gene>
<comment type="caution">
    <text evidence="2">The sequence shown here is derived from an EMBL/GenBank/DDBJ whole genome shotgun (WGS) entry which is preliminary data.</text>
</comment>
<feature type="compositionally biased region" description="Basic and acidic residues" evidence="1">
    <location>
        <begin position="52"/>
        <end position="77"/>
    </location>
</feature>